<dbReference type="Proteomes" id="UP000319732">
    <property type="component" value="Unassembled WGS sequence"/>
</dbReference>
<evidence type="ECO:0000313" key="4">
    <source>
        <dbReference type="Proteomes" id="UP000319732"/>
    </source>
</evidence>
<dbReference type="PANTHER" id="PTHR43283">
    <property type="entry name" value="BETA-LACTAMASE-RELATED"/>
    <property type="match status" value="1"/>
</dbReference>
<dbReference type="PANTHER" id="PTHR43283:SF3">
    <property type="entry name" value="BETA-LACTAMASE FAMILY PROTEIN (AFU_ORTHOLOGUE AFUA_5G07500)"/>
    <property type="match status" value="1"/>
</dbReference>
<feature type="chain" id="PRO_5021859433" evidence="1">
    <location>
        <begin position="20"/>
        <end position="426"/>
    </location>
</feature>
<dbReference type="OrthoDB" id="119951at2"/>
<feature type="domain" description="Beta-lactamase-related" evidence="2">
    <location>
        <begin position="41"/>
        <end position="408"/>
    </location>
</feature>
<keyword evidence="4" id="KW-1185">Reference proteome</keyword>
<keyword evidence="1" id="KW-0732">Signal</keyword>
<reference evidence="3 4" key="1">
    <citation type="submission" date="2019-06" db="EMBL/GenBank/DDBJ databases">
        <title>Whole genome sequence for Cellvibrionaceae sp. R142.</title>
        <authorList>
            <person name="Wang G."/>
        </authorList>
    </citation>
    <scope>NUCLEOTIDE SEQUENCE [LARGE SCALE GENOMIC DNA]</scope>
    <source>
        <strain evidence="3 4">R142</strain>
    </source>
</reference>
<dbReference type="AlphaFoldDB" id="A0A545TBF9"/>
<sequence length="426" mass="47066">MNNIISTVWVLIFASSAFAKDLPSTRPERQGFSSERLDRITQVTRNYVEQGKLAGAVTMVARRGEIVHFEAVGQRGASDDSPLKKDDLFRIYSMTKPIVVAATMQLYEQGKFHLNDPVSKFVPELKDLQVLNPEGVQVPAEQEMTMQQLLTHTSGLSYGFNPTTDPIDQHYADAKLTESESLDDFVNRLAKLPLKFQPGHQWHYSVATDVAGLIVERISGQPLDQYLYENIFEPLDMEDTFFEVPDDKLHRFLPNHFLHPETGELAQIPDENLRGMAAFRDVKLFSGGAGLVSSTMDYMKFAEVMRNGGELNGRRILGTKTVKFMATNHLQAGLVKGGSGEQPTQNPTIKGFGFGLGFGVVTDPTAAGVIGSAGEYYWGGAAGTVFWIDPVEDLAVIGMIQLMGSPYPFRADLKTATYQALTESLE</sequence>
<dbReference type="Pfam" id="PF00144">
    <property type="entry name" value="Beta-lactamase"/>
    <property type="match status" value="1"/>
</dbReference>
<comment type="caution">
    <text evidence="3">The sequence shown here is derived from an EMBL/GenBank/DDBJ whole genome shotgun (WGS) entry which is preliminary data.</text>
</comment>
<evidence type="ECO:0000313" key="3">
    <source>
        <dbReference type="EMBL" id="TQV74549.1"/>
    </source>
</evidence>
<dbReference type="InterPro" id="IPR050789">
    <property type="entry name" value="Diverse_Enzym_Activities"/>
</dbReference>
<evidence type="ECO:0000259" key="2">
    <source>
        <dbReference type="Pfam" id="PF00144"/>
    </source>
</evidence>
<accession>A0A545TBF9</accession>
<dbReference type="Gene3D" id="3.40.710.10">
    <property type="entry name" value="DD-peptidase/beta-lactamase superfamily"/>
    <property type="match status" value="1"/>
</dbReference>
<evidence type="ECO:0000256" key="1">
    <source>
        <dbReference type="SAM" id="SignalP"/>
    </source>
</evidence>
<name>A0A545TBF9_9GAMM</name>
<proteinExistence type="predicted"/>
<dbReference type="InterPro" id="IPR001466">
    <property type="entry name" value="Beta-lactam-related"/>
</dbReference>
<organism evidence="3 4">
    <name type="scientific">Exilibacterium tricleocarpae</name>
    <dbReference type="NCBI Taxonomy" id="2591008"/>
    <lineage>
        <taxon>Bacteria</taxon>
        <taxon>Pseudomonadati</taxon>
        <taxon>Pseudomonadota</taxon>
        <taxon>Gammaproteobacteria</taxon>
        <taxon>Cellvibrionales</taxon>
        <taxon>Cellvibrionaceae</taxon>
        <taxon>Exilibacterium</taxon>
    </lineage>
</organism>
<dbReference type="SUPFAM" id="SSF56601">
    <property type="entry name" value="beta-lactamase/transpeptidase-like"/>
    <property type="match status" value="1"/>
</dbReference>
<gene>
    <name evidence="3" type="ORF">FKG94_16185</name>
</gene>
<feature type="signal peptide" evidence="1">
    <location>
        <begin position="1"/>
        <end position="19"/>
    </location>
</feature>
<dbReference type="RefSeq" id="WP_142905369.1">
    <property type="nucleotide sequence ID" value="NZ_ML660096.1"/>
</dbReference>
<protein>
    <submittedName>
        <fullName evidence="3">Beta-lactamase family protein</fullName>
    </submittedName>
</protein>
<dbReference type="InterPro" id="IPR012338">
    <property type="entry name" value="Beta-lactam/transpept-like"/>
</dbReference>
<dbReference type="EMBL" id="VHSG01000016">
    <property type="protein sequence ID" value="TQV74549.1"/>
    <property type="molecule type" value="Genomic_DNA"/>
</dbReference>